<dbReference type="EMBL" id="JACIJF010000001">
    <property type="protein sequence ID" value="MBB5709454.1"/>
    <property type="molecule type" value="Genomic_DNA"/>
</dbReference>
<comment type="caution">
    <text evidence="3">The sequence shown here is derived from an EMBL/GenBank/DDBJ whole genome shotgun (WGS) entry which is preliminary data.</text>
</comment>
<organism evidence="3 4">
    <name type="scientific">Sphingomonas xinjiangensis</name>
    <dbReference type="NCBI Taxonomy" id="643568"/>
    <lineage>
        <taxon>Bacteria</taxon>
        <taxon>Pseudomonadati</taxon>
        <taxon>Pseudomonadota</taxon>
        <taxon>Alphaproteobacteria</taxon>
        <taxon>Sphingomonadales</taxon>
        <taxon>Sphingomonadaceae</taxon>
        <taxon>Sphingomonas</taxon>
    </lineage>
</organism>
<sequence length="118" mass="12757">MAEKEQGFIEKHAGTAIIGIIGFVAAQMYLAPEKTTSVLSSVQSQLAAIVEQGRATREDIGKLSQKLDTTADGLADVKAEVAGIKAAQATAEQEQGRLRDRMRDYETERETAGRLPPR</sequence>
<feature type="transmembrane region" description="Helical" evidence="2">
    <location>
        <begin position="12"/>
        <end position="30"/>
    </location>
</feature>
<keyword evidence="4" id="KW-1185">Reference proteome</keyword>
<protein>
    <submittedName>
        <fullName evidence="3">Chromosome segregation ATPase</fullName>
    </submittedName>
</protein>
<feature type="region of interest" description="Disordered" evidence="1">
    <location>
        <begin position="88"/>
        <end position="118"/>
    </location>
</feature>
<evidence type="ECO:0000256" key="1">
    <source>
        <dbReference type="SAM" id="MobiDB-lite"/>
    </source>
</evidence>
<evidence type="ECO:0000313" key="3">
    <source>
        <dbReference type="EMBL" id="MBB5709454.1"/>
    </source>
</evidence>
<keyword evidence="2" id="KW-1133">Transmembrane helix</keyword>
<name>A0A840Y9D7_9SPHN</name>
<dbReference type="Proteomes" id="UP000527143">
    <property type="component" value="Unassembled WGS sequence"/>
</dbReference>
<reference evidence="3 4" key="1">
    <citation type="submission" date="2020-08" db="EMBL/GenBank/DDBJ databases">
        <title>Genomic Encyclopedia of Type Strains, Phase IV (KMG-IV): sequencing the most valuable type-strain genomes for metagenomic binning, comparative biology and taxonomic classification.</title>
        <authorList>
            <person name="Goeker M."/>
        </authorList>
    </citation>
    <scope>NUCLEOTIDE SEQUENCE [LARGE SCALE GENOMIC DNA]</scope>
    <source>
        <strain evidence="3 4">DSM 26736</strain>
    </source>
</reference>
<dbReference type="AlphaFoldDB" id="A0A840Y9D7"/>
<dbReference type="RefSeq" id="WP_184084153.1">
    <property type="nucleotide sequence ID" value="NZ_JACIJF010000001.1"/>
</dbReference>
<keyword evidence="2" id="KW-0472">Membrane</keyword>
<proteinExistence type="predicted"/>
<gene>
    <name evidence="3" type="ORF">FHT02_000660</name>
</gene>
<keyword evidence="2" id="KW-0812">Transmembrane</keyword>
<evidence type="ECO:0000256" key="2">
    <source>
        <dbReference type="SAM" id="Phobius"/>
    </source>
</evidence>
<evidence type="ECO:0000313" key="4">
    <source>
        <dbReference type="Proteomes" id="UP000527143"/>
    </source>
</evidence>
<accession>A0A840Y9D7</accession>
<feature type="compositionally biased region" description="Basic and acidic residues" evidence="1">
    <location>
        <begin position="94"/>
        <end position="112"/>
    </location>
</feature>